<keyword evidence="1 5" id="KW-0645">Protease</keyword>
<feature type="active site" evidence="1">
    <location>
        <position position="219"/>
    </location>
</feature>
<feature type="domain" description="Lon proteolytic" evidence="4">
    <location>
        <begin position="214"/>
        <end position="312"/>
    </location>
</feature>
<organism evidence="5 6">
    <name type="scientific">Pseudoscardovia radai</name>
    <dbReference type="NCBI Taxonomy" id="987066"/>
    <lineage>
        <taxon>Bacteria</taxon>
        <taxon>Bacillati</taxon>
        <taxon>Actinomycetota</taxon>
        <taxon>Actinomycetes</taxon>
        <taxon>Bifidobacteriales</taxon>
        <taxon>Bifidobacteriaceae</taxon>
        <taxon>Pseudoscardovia</taxon>
    </lineage>
</organism>
<dbReference type="InterPro" id="IPR014721">
    <property type="entry name" value="Ribsml_uS5_D2-typ_fold_subgr"/>
</dbReference>
<gene>
    <name evidence="5" type="ORF">PSRA_0922</name>
</gene>
<dbReference type="Pfam" id="PF05362">
    <property type="entry name" value="Lon_C"/>
    <property type="match status" value="1"/>
</dbReference>
<dbReference type="GO" id="GO:0030163">
    <property type="term" value="P:protein catabolic process"/>
    <property type="evidence" value="ECO:0007669"/>
    <property type="project" value="InterPro"/>
</dbReference>
<comment type="similarity">
    <text evidence="1">Belongs to the peptidase S16 family.</text>
</comment>
<dbReference type="OrthoDB" id="2356897at2"/>
<evidence type="ECO:0000256" key="1">
    <source>
        <dbReference type="PROSITE-ProRule" id="PRU01122"/>
    </source>
</evidence>
<keyword evidence="6" id="KW-1185">Reference proteome</keyword>
<evidence type="ECO:0000259" key="4">
    <source>
        <dbReference type="PROSITE" id="PS51786"/>
    </source>
</evidence>
<proteinExistence type="inferred from homology"/>
<feature type="transmembrane region" description="Helical" evidence="3">
    <location>
        <begin position="64"/>
        <end position="86"/>
    </location>
</feature>
<dbReference type="Proteomes" id="UP000216725">
    <property type="component" value="Unassembled WGS sequence"/>
</dbReference>
<keyword evidence="3" id="KW-0472">Membrane</keyword>
<feature type="region of interest" description="Disordered" evidence="2">
    <location>
        <begin position="1"/>
        <end position="39"/>
    </location>
</feature>
<dbReference type="GO" id="GO:0005524">
    <property type="term" value="F:ATP binding"/>
    <property type="evidence" value="ECO:0007669"/>
    <property type="project" value="InterPro"/>
</dbReference>
<keyword evidence="3" id="KW-0812">Transmembrane</keyword>
<protein>
    <recommendedName>
        <fullName evidence="1">endopeptidase La</fullName>
        <ecNumber evidence="1">3.4.21.53</ecNumber>
    </recommendedName>
</protein>
<dbReference type="RefSeq" id="WP_094660735.1">
    <property type="nucleotide sequence ID" value="NZ_MWWR01000006.1"/>
</dbReference>
<dbReference type="EC" id="3.4.21.53" evidence="1"/>
<dbReference type="AlphaFoldDB" id="A0A261EY98"/>
<dbReference type="GO" id="GO:0004176">
    <property type="term" value="F:ATP-dependent peptidase activity"/>
    <property type="evidence" value="ECO:0007669"/>
    <property type="project" value="UniProtKB-UniRule"/>
</dbReference>
<dbReference type="PROSITE" id="PS51786">
    <property type="entry name" value="LON_PROTEOLYTIC"/>
    <property type="match status" value="1"/>
</dbReference>
<name>A0A261EY98_9BIFI</name>
<dbReference type="InterPro" id="IPR008269">
    <property type="entry name" value="Lon_proteolytic"/>
</dbReference>
<feature type="compositionally biased region" description="Gly residues" evidence="2">
    <location>
        <begin position="23"/>
        <end position="32"/>
    </location>
</feature>
<reference evidence="5 6" key="1">
    <citation type="journal article" date="2017" name="BMC Genomics">
        <title>Comparative genomic and phylogenomic analyses of the Bifidobacteriaceae family.</title>
        <authorList>
            <person name="Lugli G.A."/>
            <person name="Milani C."/>
            <person name="Turroni F."/>
            <person name="Duranti S."/>
            <person name="Mancabelli L."/>
            <person name="Mangifesta M."/>
            <person name="Ferrario C."/>
            <person name="Modesto M."/>
            <person name="Mattarelli P."/>
            <person name="Jiri K."/>
            <person name="van Sinderen D."/>
            <person name="Ventura M."/>
        </authorList>
    </citation>
    <scope>NUCLEOTIDE SEQUENCE [LARGE SCALE GENOMIC DNA]</scope>
    <source>
        <strain evidence="5 6">DSM 24742</strain>
    </source>
</reference>
<accession>A0A261EY98</accession>
<dbReference type="InterPro" id="IPR027065">
    <property type="entry name" value="Lon_Prtase"/>
</dbReference>
<keyword evidence="3" id="KW-1133">Transmembrane helix</keyword>
<evidence type="ECO:0000256" key="3">
    <source>
        <dbReference type="SAM" id="Phobius"/>
    </source>
</evidence>
<comment type="catalytic activity">
    <reaction evidence="1">
        <text>Hydrolysis of proteins in presence of ATP.</text>
        <dbReference type="EC" id="3.4.21.53"/>
    </reaction>
</comment>
<keyword evidence="1" id="KW-0720">Serine protease</keyword>
<dbReference type="GO" id="GO:0006508">
    <property type="term" value="P:proteolysis"/>
    <property type="evidence" value="ECO:0007669"/>
    <property type="project" value="UniProtKB-KW"/>
</dbReference>
<dbReference type="Gene3D" id="3.30.230.10">
    <property type="match status" value="1"/>
</dbReference>
<comment type="caution">
    <text evidence="5">The sequence shown here is derived from an EMBL/GenBank/DDBJ whole genome shotgun (WGS) entry which is preliminary data.</text>
</comment>
<dbReference type="InterPro" id="IPR020568">
    <property type="entry name" value="Ribosomal_Su5_D2-typ_SF"/>
</dbReference>
<dbReference type="EMBL" id="MWWR01000006">
    <property type="protein sequence ID" value="OZG51842.1"/>
    <property type="molecule type" value="Genomic_DNA"/>
</dbReference>
<evidence type="ECO:0000313" key="5">
    <source>
        <dbReference type="EMBL" id="OZG51842.1"/>
    </source>
</evidence>
<sequence>MAQKSHDKAPNTLRAGKTRAGRTGTGKTGTGKTGAALSDRTAAIRRGPVSWIRDLSDGRMGTKYLLGALLTVLCIVAMLLPTPYALRYPGLTLDVLGEVTTSDGQQAVITIDGAQTYRDSGKLLMTTVSVAGANTTAQNWQTLMAYFTRSAVVLPREAVVPYGTTSEQYTSTSNDQMTTAEDSASSNALDYIVANGLVSGFSKDGVDVTIQPGEVGGPSAGLMYTLGVIDELTPADETGGLTIAGTGTMESDGTVGAIGGIRQKLLGARRDGATWFLAPATNCDEVVDNVPDGMRDVAVTNLDDAYKALVAIGKGEGDSLPRCSVDVYNDAIASSSASQ</sequence>
<keyword evidence="1" id="KW-0378">Hydrolase</keyword>
<evidence type="ECO:0000313" key="6">
    <source>
        <dbReference type="Proteomes" id="UP000216725"/>
    </source>
</evidence>
<dbReference type="SUPFAM" id="SSF54211">
    <property type="entry name" value="Ribosomal protein S5 domain 2-like"/>
    <property type="match status" value="1"/>
</dbReference>
<feature type="active site" evidence="1">
    <location>
        <position position="264"/>
    </location>
</feature>
<dbReference type="PANTHER" id="PTHR10046">
    <property type="entry name" value="ATP DEPENDENT LON PROTEASE FAMILY MEMBER"/>
    <property type="match status" value="1"/>
</dbReference>
<dbReference type="GO" id="GO:0004252">
    <property type="term" value="F:serine-type endopeptidase activity"/>
    <property type="evidence" value="ECO:0007669"/>
    <property type="project" value="UniProtKB-UniRule"/>
</dbReference>
<evidence type="ECO:0000256" key="2">
    <source>
        <dbReference type="SAM" id="MobiDB-lite"/>
    </source>
</evidence>